<name>A0ABN3IWL4_9ACTN</name>
<feature type="compositionally biased region" description="Basic and acidic residues" evidence="1">
    <location>
        <begin position="40"/>
        <end position="54"/>
    </location>
</feature>
<dbReference type="EMBL" id="BAAARW010000011">
    <property type="protein sequence ID" value="GAA2416004.1"/>
    <property type="molecule type" value="Genomic_DNA"/>
</dbReference>
<feature type="region of interest" description="Disordered" evidence="1">
    <location>
        <begin position="1"/>
        <end position="69"/>
    </location>
</feature>
<keyword evidence="3" id="KW-1185">Reference proteome</keyword>
<reference evidence="2 3" key="1">
    <citation type="journal article" date="2019" name="Int. J. Syst. Evol. Microbiol.">
        <title>The Global Catalogue of Microorganisms (GCM) 10K type strain sequencing project: providing services to taxonomists for standard genome sequencing and annotation.</title>
        <authorList>
            <consortium name="The Broad Institute Genomics Platform"/>
            <consortium name="The Broad Institute Genome Sequencing Center for Infectious Disease"/>
            <person name="Wu L."/>
            <person name="Ma J."/>
        </authorList>
    </citation>
    <scope>NUCLEOTIDE SEQUENCE [LARGE SCALE GENOMIC DNA]</scope>
    <source>
        <strain evidence="2 3">JCM 3325</strain>
    </source>
</reference>
<protein>
    <submittedName>
        <fullName evidence="2">Uncharacterized protein</fullName>
    </submittedName>
</protein>
<gene>
    <name evidence="2" type="ORF">GCM10010191_27980</name>
</gene>
<comment type="caution">
    <text evidence="2">The sequence shown here is derived from an EMBL/GenBank/DDBJ whole genome shotgun (WGS) entry which is preliminary data.</text>
</comment>
<evidence type="ECO:0000256" key="1">
    <source>
        <dbReference type="SAM" id="MobiDB-lite"/>
    </source>
</evidence>
<evidence type="ECO:0000313" key="3">
    <source>
        <dbReference type="Proteomes" id="UP001501231"/>
    </source>
</evidence>
<organism evidence="2 3">
    <name type="scientific">Actinomadura vinacea</name>
    <dbReference type="NCBI Taxonomy" id="115336"/>
    <lineage>
        <taxon>Bacteria</taxon>
        <taxon>Bacillati</taxon>
        <taxon>Actinomycetota</taxon>
        <taxon>Actinomycetes</taxon>
        <taxon>Streptosporangiales</taxon>
        <taxon>Thermomonosporaceae</taxon>
        <taxon>Actinomadura</taxon>
    </lineage>
</organism>
<evidence type="ECO:0000313" key="2">
    <source>
        <dbReference type="EMBL" id="GAA2416004.1"/>
    </source>
</evidence>
<dbReference type="Proteomes" id="UP001501231">
    <property type="component" value="Unassembled WGS sequence"/>
</dbReference>
<proteinExistence type="predicted"/>
<sequence length="69" mass="7304">MVMRSGQGLGTLSRVSARSEPADAGGHGVPEPGQVPDVRLPGRVDAFLERRPPEYNRPQGAGEHTADGR</sequence>
<accession>A0ABN3IWL4</accession>